<dbReference type="Gene3D" id="1.10.287.1490">
    <property type="match status" value="1"/>
</dbReference>
<accession>A0A194VXE4</accession>
<evidence type="ECO:0000256" key="2">
    <source>
        <dbReference type="SAM" id="MobiDB-lite"/>
    </source>
</evidence>
<feature type="compositionally biased region" description="Basic and acidic residues" evidence="2">
    <location>
        <begin position="47"/>
        <end position="58"/>
    </location>
</feature>
<evidence type="ECO:0000256" key="1">
    <source>
        <dbReference type="SAM" id="Coils"/>
    </source>
</evidence>
<reference evidence="3" key="1">
    <citation type="submission" date="2014-12" db="EMBL/GenBank/DDBJ databases">
        <title>Genome Sequence of Valsa Canker Pathogens Uncovers a Specific Adaption of Colonization on Woody Bark.</title>
        <authorList>
            <person name="Yin Z."/>
            <person name="Liu H."/>
            <person name="Gao X."/>
            <person name="Li Z."/>
            <person name="Song N."/>
            <person name="Ke X."/>
            <person name="Dai Q."/>
            <person name="Wu Y."/>
            <person name="Sun Y."/>
            <person name="Xu J.-R."/>
            <person name="Kang Z.K."/>
            <person name="Wang L."/>
            <person name="Huang L."/>
        </authorList>
    </citation>
    <scope>NUCLEOTIDE SEQUENCE [LARGE SCALE GENOMIC DNA]</scope>
    <source>
        <strain evidence="3">03-8</strain>
    </source>
</reference>
<dbReference type="SMR" id="A0A194VXE4"/>
<evidence type="ECO:0000313" key="3">
    <source>
        <dbReference type="EMBL" id="KUI68677.1"/>
    </source>
</evidence>
<dbReference type="EMBL" id="CM003101">
    <property type="protein sequence ID" value="KUI68677.1"/>
    <property type="molecule type" value="Genomic_DNA"/>
</dbReference>
<proteinExistence type="predicted"/>
<organism evidence="3 4">
    <name type="scientific">Cytospora mali</name>
    <name type="common">Apple Valsa canker fungus</name>
    <name type="synonym">Valsa mali</name>
    <dbReference type="NCBI Taxonomy" id="578113"/>
    <lineage>
        <taxon>Eukaryota</taxon>
        <taxon>Fungi</taxon>
        <taxon>Dikarya</taxon>
        <taxon>Ascomycota</taxon>
        <taxon>Pezizomycotina</taxon>
        <taxon>Sordariomycetes</taxon>
        <taxon>Sordariomycetidae</taxon>
        <taxon>Diaporthales</taxon>
        <taxon>Cytosporaceae</taxon>
        <taxon>Cytospora</taxon>
    </lineage>
</organism>
<dbReference type="AlphaFoldDB" id="A0A194VXE4"/>
<feature type="compositionally biased region" description="Basic and acidic residues" evidence="2">
    <location>
        <begin position="14"/>
        <end position="30"/>
    </location>
</feature>
<sequence>MPPHQTEEDPQLIQEHHDQTMAPKAPHDGDIGLAMDSNPPSNRLKHEHTGEPKSEGTFKRIKMSSDCEMQTGKWVKLPMTDFVVLTEVIDELQEFAKKDRKSTKLTSHMEVMDKNYEASKSEVTNVKIEHEVYSERYDSPRNKYQSIQGNQKEHEANNLQLAKLKDEVRFQRDFHQWQEQQLKEKDQIIEADRGEREDLRGDLRAVQVQLREIKRERDSGHQQIHDYKNALATTQENLNVIERELHNANSQLEEAKEEVVALRNVNDSNGAYNTKLHNSAKKAKDTLTKERKEHNITEARLNKEKAKLEGQLKDLRQEFNTKKNEWNEQSTELVQKLRETKGRNHRYSDKVPDERVKEMVAELKFKISHFTEGLGQPTNVADQELELVLKELTPDARIFLESGVLRDMLLQAYIWDWLRRTVFDPESKFWGGKLGRWFSQLYGRAQDELQGTKDDLFADYQYWRSSSSNFLVRLSDRSYSSELCGPDATEMLMKLSKIYGNLDIEKATKMAMEILNDARELDITLRTLKAKFSWIFGNPQSNNQLEHRFGFSFQNSSMSESFRSPTNATGEQDQTVDLVVSPALFKEGNNDGADYQTMRYCINMEVVCNAQRFFPQTKTLADTQVSAP</sequence>
<feature type="region of interest" description="Disordered" evidence="2">
    <location>
        <begin position="1"/>
        <end position="60"/>
    </location>
</feature>
<keyword evidence="4" id="KW-1185">Reference proteome</keyword>
<evidence type="ECO:0000313" key="4">
    <source>
        <dbReference type="Proteomes" id="UP000078559"/>
    </source>
</evidence>
<dbReference type="OrthoDB" id="5213630at2759"/>
<protein>
    <submittedName>
        <fullName evidence="3">Uncharacterized protein</fullName>
    </submittedName>
</protein>
<gene>
    <name evidence="3" type="ORF">VM1G_04299</name>
</gene>
<keyword evidence="1" id="KW-0175">Coiled coil</keyword>
<feature type="coiled-coil region" evidence="1">
    <location>
        <begin position="196"/>
        <end position="325"/>
    </location>
</feature>
<name>A0A194VXE4_CYTMA</name>
<dbReference type="Proteomes" id="UP000078559">
    <property type="component" value="Chromosome 4"/>
</dbReference>